<dbReference type="GO" id="GO:0016757">
    <property type="term" value="F:glycosyltransferase activity"/>
    <property type="evidence" value="ECO:0007669"/>
    <property type="project" value="UniProtKB-KW"/>
</dbReference>
<reference evidence="11" key="3">
    <citation type="submission" date="2020-02" db="EMBL/GenBank/DDBJ databases">
        <authorList>
            <person name="Sarangi A.N."/>
            <person name="Ghosh S."/>
            <person name="Mukherjee M."/>
            <person name="Tripathy S."/>
        </authorList>
    </citation>
    <scope>NUCLEOTIDE SEQUENCE</scope>
    <source>
        <strain evidence="11">BDU141951</strain>
    </source>
</reference>
<comment type="caution">
    <text evidence="11">The sequence shown here is derived from an EMBL/GenBank/DDBJ whole genome shotgun (WGS) entry which is preliminary data.</text>
</comment>
<keyword evidence="2" id="KW-1003">Cell membrane</keyword>
<feature type="domain" description="Glycosyltransferase 2-like" evidence="10">
    <location>
        <begin position="5"/>
        <end position="163"/>
    </location>
</feature>
<name>A0A0C1Y8C6_9CYAN</name>
<dbReference type="Gene3D" id="3.90.550.10">
    <property type="entry name" value="Spore Coat Polysaccharide Biosynthesis Protein SpsA, Chain A"/>
    <property type="match status" value="1"/>
</dbReference>
<reference evidence="11" key="2">
    <citation type="journal article" date="2015" name="Genome Announc.">
        <title>Draft Genome Sequence of Filamentous Marine Cyanobacterium Lyngbya confervoides Strain BDU141951.</title>
        <authorList>
            <person name="Chandrababunaidu M.M."/>
            <person name="Sen D."/>
            <person name="Tripathy S."/>
        </authorList>
    </citation>
    <scope>NUCLEOTIDE SEQUENCE</scope>
    <source>
        <strain evidence="11">BDU141951</strain>
    </source>
</reference>
<reference evidence="11" key="1">
    <citation type="submission" date="2014-11" db="EMBL/GenBank/DDBJ databases">
        <authorList>
            <person name="Malar M.C."/>
            <person name="Sen D."/>
            <person name="Tripathy S."/>
        </authorList>
    </citation>
    <scope>NUCLEOTIDE SEQUENCE</scope>
    <source>
        <strain evidence="11">BDU141951</strain>
    </source>
</reference>
<keyword evidence="4" id="KW-0808">Transferase</keyword>
<dbReference type="PANTHER" id="PTHR43646">
    <property type="entry name" value="GLYCOSYLTRANSFERASE"/>
    <property type="match status" value="1"/>
</dbReference>
<organism evidence="11">
    <name type="scientific">Lyngbya confervoides BDU141951</name>
    <dbReference type="NCBI Taxonomy" id="1574623"/>
    <lineage>
        <taxon>Bacteria</taxon>
        <taxon>Bacillati</taxon>
        <taxon>Cyanobacteriota</taxon>
        <taxon>Cyanophyceae</taxon>
        <taxon>Oscillatoriophycideae</taxon>
        <taxon>Oscillatoriales</taxon>
        <taxon>Microcoleaceae</taxon>
        <taxon>Lyngbya</taxon>
    </lineage>
</organism>
<dbReference type="NCBIfam" id="TIGR04283">
    <property type="entry name" value="glyco_like_mftF"/>
    <property type="match status" value="1"/>
</dbReference>
<evidence type="ECO:0000256" key="2">
    <source>
        <dbReference type="ARBA" id="ARBA00022475"/>
    </source>
</evidence>
<comment type="function">
    <text evidence="6">Catalyzes the glycosylation of 4,4'-diaponeurosporenoate, i.e. the esterification of glucose at the C1'' position with the carboxyl group of 4,4'-diaponeurosporenic acid, to form glycosyl-4,4'-diaponeurosporenoate. This is a step in the biosynthesis of staphyloxanthin, an orange pigment present in most staphylococci strains.</text>
</comment>
<dbReference type="GO" id="GO:0005886">
    <property type="term" value="C:plasma membrane"/>
    <property type="evidence" value="ECO:0007669"/>
    <property type="project" value="UniProtKB-SubCell"/>
</dbReference>
<comment type="pathway">
    <text evidence="7">Carotenoid biosynthesis; staphyloxanthin biosynthesis; staphyloxanthin from farnesyl diphosphate: step 4/5.</text>
</comment>
<evidence type="ECO:0000256" key="6">
    <source>
        <dbReference type="ARBA" id="ARBA00037281"/>
    </source>
</evidence>
<dbReference type="InterPro" id="IPR029044">
    <property type="entry name" value="Nucleotide-diphossugar_trans"/>
</dbReference>
<dbReference type="InterPro" id="IPR001173">
    <property type="entry name" value="Glyco_trans_2-like"/>
</dbReference>
<dbReference type="Pfam" id="PF00535">
    <property type="entry name" value="Glycos_transf_2"/>
    <property type="match status" value="1"/>
</dbReference>
<gene>
    <name evidence="11" type="ORF">QQ91_016235</name>
</gene>
<protein>
    <recommendedName>
        <fullName evidence="9">4,4'-diaponeurosporenoate glycosyltransferase</fullName>
    </recommendedName>
</protein>
<evidence type="ECO:0000256" key="7">
    <source>
        <dbReference type="ARBA" id="ARBA00037904"/>
    </source>
</evidence>
<dbReference type="EMBL" id="JTHE02000003">
    <property type="protein sequence ID" value="NEV68663.1"/>
    <property type="molecule type" value="Genomic_DNA"/>
</dbReference>
<dbReference type="InterPro" id="IPR026461">
    <property type="entry name" value="Trfase_2_rSAM/seldom_assoc"/>
</dbReference>
<evidence type="ECO:0000256" key="4">
    <source>
        <dbReference type="ARBA" id="ARBA00022679"/>
    </source>
</evidence>
<comment type="subcellular location">
    <subcellularLocation>
        <location evidence="1">Cell membrane</location>
    </subcellularLocation>
</comment>
<evidence type="ECO:0000256" key="3">
    <source>
        <dbReference type="ARBA" id="ARBA00022676"/>
    </source>
</evidence>
<evidence type="ECO:0000313" key="11">
    <source>
        <dbReference type="EMBL" id="NEV68663.1"/>
    </source>
</evidence>
<evidence type="ECO:0000259" key="10">
    <source>
        <dbReference type="Pfam" id="PF00535"/>
    </source>
</evidence>
<evidence type="ECO:0000256" key="1">
    <source>
        <dbReference type="ARBA" id="ARBA00004236"/>
    </source>
</evidence>
<proteinExistence type="inferred from homology"/>
<evidence type="ECO:0000256" key="9">
    <source>
        <dbReference type="ARBA" id="ARBA00040345"/>
    </source>
</evidence>
<dbReference type="CDD" id="cd02522">
    <property type="entry name" value="GT_2_like_a"/>
    <property type="match status" value="1"/>
</dbReference>
<dbReference type="PANTHER" id="PTHR43646:SF2">
    <property type="entry name" value="GLYCOSYLTRANSFERASE 2-LIKE DOMAIN-CONTAINING PROTEIN"/>
    <property type="match status" value="1"/>
</dbReference>
<keyword evidence="3" id="KW-0328">Glycosyltransferase</keyword>
<keyword evidence="5" id="KW-0472">Membrane</keyword>
<dbReference type="AlphaFoldDB" id="A0A0C1Y8C6"/>
<evidence type="ECO:0000256" key="8">
    <source>
        <dbReference type="ARBA" id="ARBA00038120"/>
    </source>
</evidence>
<dbReference type="SUPFAM" id="SSF53448">
    <property type="entry name" value="Nucleotide-diphospho-sugar transferases"/>
    <property type="match status" value="1"/>
</dbReference>
<sequence length="244" mass="26792">MSQVSIIIPVFNEASALNRTLRCLQILDPPAHEIIVVDGGSTDATVAIATQHQATVIIAPQRGRAPQMNAGAELATGAILCFVHGDTLVPDDLVAVLRQTLADAAIAGGGFISIMAGGQRTRWGVTLHNALKTYYAPLIFRPRRFFRDGLRVLFGDQAIFCRRRDFWACGGFDATLPIMEDADLCQRLSTLGRICQLNRVVQSSDRRVAQWGTLKANFIYLAIGSLWAMGVSATWLKQFYEDVR</sequence>
<evidence type="ECO:0000256" key="5">
    <source>
        <dbReference type="ARBA" id="ARBA00023136"/>
    </source>
</evidence>
<comment type="similarity">
    <text evidence="8">Belongs to the glycosyltransferase 2 family. CrtQ subfamily.</text>
</comment>
<accession>A0A0C1Y8C6</accession>